<dbReference type="InterPro" id="IPR000402">
    <property type="entry name" value="Na/K_ATPase_sub_beta"/>
</dbReference>
<accession>A0A8J6G944</accession>
<keyword evidence="5 20" id="KW-0813">Transport</keyword>
<keyword evidence="9 20" id="KW-0812">Transmembrane</keyword>
<evidence type="ECO:0000256" key="11">
    <source>
        <dbReference type="ARBA" id="ARBA00022968"/>
    </source>
</evidence>
<evidence type="ECO:0000256" key="7">
    <source>
        <dbReference type="ARBA" id="ARBA00022538"/>
    </source>
</evidence>
<keyword evidence="8" id="KW-0740">Sodium/potassium transport</keyword>
<dbReference type="FunFam" id="2.60.40.1660:FF:000002">
    <property type="entry name" value="Sodium/potassium-transporting ATPase subunit beta"/>
    <property type="match status" value="1"/>
</dbReference>
<keyword evidence="7" id="KW-0633">Potassium transport</keyword>
<evidence type="ECO:0000256" key="10">
    <source>
        <dbReference type="ARBA" id="ARBA00022958"/>
    </source>
</evidence>
<keyword evidence="6" id="KW-1003">Cell membrane</keyword>
<keyword evidence="12 20" id="KW-1133">Transmembrane helix</keyword>
<name>A0A8J6G944_MICOH</name>
<evidence type="ECO:0000313" key="22">
    <source>
        <dbReference type="Proteomes" id="UP000710432"/>
    </source>
</evidence>
<dbReference type="PROSITE" id="PS00390">
    <property type="entry name" value="ATPASE_NA_K_BETA_1"/>
    <property type="match status" value="1"/>
</dbReference>
<gene>
    <name evidence="21" type="ORF">LTLLF_105395</name>
</gene>
<dbReference type="Proteomes" id="UP000710432">
    <property type="component" value="Unassembled WGS sequence"/>
</dbReference>
<evidence type="ECO:0000256" key="18">
    <source>
        <dbReference type="ARBA" id="ARBA00023201"/>
    </source>
</evidence>
<keyword evidence="10" id="KW-0630">Potassium</keyword>
<dbReference type="EMBL" id="JAATJU010023977">
    <property type="protein sequence ID" value="KAH0506682.1"/>
    <property type="molecule type" value="Genomic_DNA"/>
</dbReference>
<dbReference type="GO" id="GO:0001671">
    <property type="term" value="F:ATPase activator activity"/>
    <property type="evidence" value="ECO:0007669"/>
    <property type="project" value="TreeGrafter"/>
</dbReference>
<sequence>MARGKAKEEGSWKKFIWNSEKKEFLGRTGGSWFKILLFYVIFYGCLAGIFIGTIQVMLLTINELKPTYQDRVAPPGLTQIPQIQKTEISFRPNDPKSYEAYLVNIVRFLEKYKDSAQKDDMIFEDCGSMPSEPKERGELNHERGERKVCRFKLDWLGNCSGIDDESFGYKEGKPCIIIKLNRVPPKNESLETYPAAKYNPNVLPVQCTGKRDEDKDKVGNIDYFGMGGFYGFPLQYYPYYGKLLQPKYLQPLLAVQFTNLTLDTEIRIECKAYGENIGYSEKDRFQGRFENKVCACEQADFQMKSSQPEFDKATKDSCEEREIVVGSLELPDEEAQRKHSNLTK</sequence>
<dbReference type="PANTHER" id="PTHR11523">
    <property type="entry name" value="SODIUM/POTASSIUM-DEPENDENT ATPASE BETA SUBUNIT"/>
    <property type="match status" value="1"/>
</dbReference>
<evidence type="ECO:0000256" key="9">
    <source>
        <dbReference type="ARBA" id="ARBA00022692"/>
    </source>
</evidence>
<evidence type="ECO:0000256" key="3">
    <source>
        <dbReference type="ARBA" id="ARBA00004655"/>
    </source>
</evidence>
<comment type="function">
    <text evidence="1">Involved in cell adhesion and establishing epithelial cell polarity.</text>
</comment>
<dbReference type="GO" id="GO:0042383">
    <property type="term" value="C:sarcolemma"/>
    <property type="evidence" value="ECO:0007669"/>
    <property type="project" value="UniProtKB-SubCell"/>
</dbReference>
<dbReference type="Gene3D" id="1.20.5.170">
    <property type="match status" value="1"/>
</dbReference>
<evidence type="ECO:0000313" key="21">
    <source>
        <dbReference type="EMBL" id="KAH0506682.1"/>
    </source>
</evidence>
<keyword evidence="17" id="KW-0325">Glycoprotein</keyword>
<evidence type="ECO:0000256" key="20">
    <source>
        <dbReference type="RuleBase" id="RU362099"/>
    </source>
</evidence>
<dbReference type="AlphaFoldDB" id="A0A8J6G944"/>
<comment type="function">
    <text evidence="20">This is the non-catalytic component of the active enzyme, which catalyzes the hydrolysis of ATP coupled with the exchange of Na(+) and K(+) ions across the plasma membrane.</text>
</comment>
<evidence type="ECO:0000256" key="17">
    <source>
        <dbReference type="ARBA" id="ARBA00023180"/>
    </source>
</evidence>
<dbReference type="InterPro" id="IPR038702">
    <property type="entry name" value="Na/K_ATPase_sub_beta_sf"/>
</dbReference>
<dbReference type="GO" id="GO:0006883">
    <property type="term" value="P:intracellular sodium ion homeostasis"/>
    <property type="evidence" value="ECO:0007669"/>
    <property type="project" value="TreeGrafter"/>
</dbReference>
<comment type="subcellular location">
    <subcellularLocation>
        <location evidence="3">Apical cell membrane</location>
        <topology evidence="3">Single-pass type II membrane protein</topology>
    </subcellularLocation>
    <subcellularLocation>
        <location evidence="2">Cell membrane</location>
        <location evidence="2">Sarcolemma</location>
    </subcellularLocation>
    <subcellularLocation>
        <location evidence="20">Membrane</location>
    </subcellularLocation>
</comment>
<comment type="similarity">
    <text evidence="4 20">Belongs to the X(+)/potassium ATPases subunit beta family.</text>
</comment>
<keyword evidence="19" id="KW-0318">Glutathionylation</keyword>
<evidence type="ECO:0000256" key="4">
    <source>
        <dbReference type="ARBA" id="ARBA00005876"/>
    </source>
</evidence>
<dbReference type="PROSITE" id="PS00391">
    <property type="entry name" value="ATPASE_NA_K_BETA_2"/>
    <property type="match status" value="1"/>
</dbReference>
<evidence type="ECO:0000256" key="2">
    <source>
        <dbReference type="ARBA" id="ARBA00004135"/>
    </source>
</evidence>
<dbReference type="GO" id="GO:1990573">
    <property type="term" value="P:potassium ion import across plasma membrane"/>
    <property type="evidence" value="ECO:0007669"/>
    <property type="project" value="TreeGrafter"/>
</dbReference>
<evidence type="ECO:0000256" key="1">
    <source>
        <dbReference type="ARBA" id="ARBA00003825"/>
    </source>
</evidence>
<dbReference type="PANTHER" id="PTHR11523:SF10">
    <property type="entry name" value="SODIUM_POTASSIUM-TRANSPORTING ATPASE SUBUNIT BETA-1"/>
    <property type="match status" value="1"/>
</dbReference>
<evidence type="ECO:0000256" key="16">
    <source>
        <dbReference type="ARBA" id="ARBA00023157"/>
    </source>
</evidence>
<dbReference type="GO" id="GO:0005890">
    <property type="term" value="C:sodium:potassium-exchanging ATPase complex"/>
    <property type="evidence" value="ECO:0007669"/>
    <property type="project" value="InterPro"/>
</dbReference>
<comment type="caution">
    <text evidence="21">The sequence shown here is derived from an EMBL/GenBank/DDBJ whole genome shotgun (WGS) entry which is preliminary data.</text>
</comment>
<feature type="transmembrane region" description="Helical" evidence="20">
    <location>
        <begin position="36"/>
        <end position="61"/>
    </location>
</feature>
<proteinExistence type="inferred from homology"/>
<evidence type="ECO:0000256" key="5">
    <source>
        <dbReference type="ARBA" id="ARBA00022448"/>
    </source>
</evidence>
<reference evidence="21" key="1">
    <citation type="submission" date="2020-03" db="EMBL/GenBank/DDBJ databases">
        <title>Studies in the Genomics of Life Span.</title>
        <authorList>
            <person name="Glass D."/>
        </authorList>
    </citation>
    <scope>NUCLEOTIDE SEQUENCE</scope>
    <source>
        <strain evidence="21">LTLLF</strain>
        <tissue evidence="21">Muscle</tissue>
    </source>
</reference>
<evidence type="ECO:0000256" key="15">
    <source>
        <dbReference type="ARBA" id="ARBA00023136"/>
    </source>
</evidence>
<keyword evidence="11" id="KW-0735">Signal-anchor</keyword>
<keyword evidence="13" id="KW-0915">Sodium</keyword>
<organism evidence="21 22">
    <name type="scientific">Microtus ochrogaster</name>
    <name type="common">Prairie vole</name>
    <dbReference type="NCBI Taxonomy" id="79684"/>
    <lineage>
        <taxon>Eukaryota</taxon>
        <taxon>Metazoa</taxon>
        <taxon>Chordata</taxon>
        <taxon>Craniata</taxon>
        <taxon>Vertebrata</taxon>
        <taxon>Euteleostomi</taxon>
        <taxon>Mammalia</taxon>
        <taxon>Eutheria</taxon>
        <taxon>Euarchontoglires</taxon>
        <taxon>Glires</taxon>
        <taxon>Rodentia</taxon>
        <taxon>Myomorpha</taxon>
        <taxon>Muroidea</taxon>
        <taxon>Cricetidae</taxon>
        <taxon>Arvicolinae</taxon>
        <taxon>Microtus</taxon>
    </lineage>
</organism>
<dbReference type="Gene3D" id="2.60.40.1660">
    <property type="entry name" value="Na, k-atpase alpha subunit"/>
    <property type="match status" value="1"/>
</dbReference>
<protein>
    <recommendedName>
        <fullName evidence="20">Sodium/potassium-transporting ATPase subunit beta</fullName>
    </recommendedName>
</protein>
<keyword evidence="14 20" id="KW-0406">Ion transport</keyword>
<evidence type="ECO:0000256" key="14">
    <source>
        <dbReference type="ARBA" id="ARBA00023065"/>
    </source>
</evidence>
<evidence type="ECO:0000256" key="12">
    <source>
        <dbReference type="ARBA" id="ARBA00022989"/>
    </source>
</evidence>
<dbReference type="GO" id="GO:0030007">
    <property type="term" value="P:intracellular potassium ion homeostasis"/>
    <property type="evidence" value="ECO:0007669"/>
    <property type="project" value="TreeGrafter"/>
</dbReference>
<keyword evidence="18" id="KW-0739">Sodium transport</keyword>
<dbReference type="NCBIfam" id="TIGR01107">
    <property type="entry name" value="Na_K_ATPase_bet"/>
    <property type="match status" value="1"/>
</dbReference>
<dbReference type="GO" id="GO:0036376">
    <property type="term" value="P:sodium ion export across plasma membrane"/>
    <property type="evidence" value="ECO:0007669"/>
    <property type="project" value="TreeGrafter"/>
</dbReference>
<evidence type="ECO:0000256" key="8">
    <source>
        <dbReference type="ARBA" id="ARBA00022607"/>
    </source>
</evidence>
<keyword evidence="15 20" id="KW-0472">Membrane</keyword>
<evidence type="ECO:0000256" key="13">
    <source>
        <dbReference type="ARBA" id="ARBA00023053"/>
    </source>
</evidence>
<evidence type="ECO:0000256" key="19">
    <source>
        <dbReference type="ARBA" id="ARBA00023206"/>
    </source>
</evidence>
<dbReference type="FunFam" id="1.20.5.170:FF:000062">
    <property type="entry name" value="Sodium/potassium-transporting ATPase subunit beta"/>
    <property type="match status" value="1"/>
</dbReference>
<evidence type="ECO:0000256" key="6">
    <source>
        <dbReference type="ARBA" id="ARBA00022475"/>
    </source>
</evidence>
<dbReference type="GO" id="GO:0016324">
    <property type="term" value="C:apical plasma membrane"/>
    <property type="evidence" value="ECO:0007669"/>
    <property type="project" value="UniProtKB-SubCell"/>
</dbReference>
<dbReference type="Pfam" id="PF00287">
    <property type="entry name" value="Na_K-ATPase"/>
    <property type="match status" value="1"/>
</dbReference>
<keyword evidence="16" id="KW-1015">Disulfide bond</keyword>